<dbReference type="EMBL" id="JBBDGL010000001">
    <property type="protein sequence ID" value="MEJ1154510.1"/>
    <property type="molecule type" value="Genomic_DNA"/>
</dbReference>
<feature type="transmembrane region" description="Helical" evidence="2">
    <location>
        <begin position="179"/>
        <end position="199"/>
    </location>
</feature>
<name>A0ABU8LS86_9MICO</name>
<feature type="transmembrane region" description="Helical" evidence="2">
    <location>
        <begin position="350"/>
        <end position="368"/>
    </location>
</feature>
<evidence type="ECO:0000313" key="4">
    <source>
        <dbReference type="Proteomes" id="UP001368654"/>
    </source>
</evidence>
<gene>
    <name evidence="3" type="ORF">WDU96_02720</name>
</gene>
<feature type="region of interest" description="Disordered" evidence="1">
    <location>
        <begin position="547"/>
        <end position="568"/>
    </location>
</feature>
<evidence type="ECO:0000313" key="3">
    <source>
        <dbReference type="EMBL" id="MEJ1154510.1"/>
    </source>
</evidence>
<feature type="transmembrane region" description="Helical" evidence="2">
    <location>
        <begin position="411"/>
        <end position="432"/>
    </location>
</feature>
<dbReference type="Proteomes" id="UP001368654">
    <property type="component" value="Unassembled WGS sequence"/>
</dbReference>
<evidence type="ECO:0000256" key="2">
    <source>
        <dbReference type="SAM" id="Phobius"/>
    </source>
</evidence>
<feature type="transmembrane region" description="Helical" evidence="2">
    <location>
        <begin position="375"/>
        <end position="399"/>
    </location>
</feature>
<evidence type="ECO:0000256" key="1">
    <source>
        <dbReference type="SAM" id="MobiDB-lite"/>
    </source>
</evidence>
<feature type="transmembrane region" description="Helical" evidence="2">
    <location>
        <begin position="444"/>
        <end position="464"/>
    </location>
</feature>
<feature type="transmembrane region" description="Helical" evidence="2">
    <location>
        <begin position="91"/>
        <end position="114"/>
    </location>
</feature>
<feature type="transmembrane region" description="Helical" evidence="2">
    <location>
        <begin position="277"/>
        <end position="298"/>
    </location>
</feature>
<feature type="transmembrane region" description="Helical" evidence="2">
    <location>
        <begin position="33"/>
        <end position="50"/>
    </location>
</feature>
<feature type="transmembrane region" description="Helical" evidence="2">
    <location>
        <begin position="155"/>
        <end position="173"/>
    </location>
</feature>
<accession>A0ABU8LS86</accession>
<feature type="transmembrane region" description="Helical" evidence="2">
    <location>
        <begin position="120"/>
        <end position="143"/>
    </location>
</feature>
<feature type="transmembrane region" description="Helical" evidence="2">
    <location>
        <begin position="56"/>
        <end position="79"/>
    </location>
</feature>
<feature type="transmembrane region" description="Helical" evidence="2">
    <location>
        <begin position="252"/>
        <end position="271"/>
    </location>
</feature>
<reference evidence="3 4" key="1">
    <citation type="submission" date="2024-02" db="EMBL/GenBank/DDBJ databases">
        <authorList>
            <person name="Saticioglu I.B."/>
        </authorList>
    </citation>
    <scope>NUCLEOTIDE SEQUENCE [LARGE SCALE GENOMIC DNA]</scope>
    <source>
        <strain evidence="3 4">Mu-86</strain>
    </source>
</reference>
<dbReference type="PANTHER" id="PTHR20992">
    <property type="entry name" value="AT15442P-RELATED"/>
    <property type="match status" value="1"/>
</dbReference>
<feature type="transmembrane region" description="Helical" evidence="2">
    <location>
        <begin position="310"/>
        <end position="330"/>
    </location>
</feature>
<protein>
    <submittedName>
        <fullName evidence="3">DUF389 domain-containing protein</fullName>
    </submittedName>
</protein>
<proteinExistence type="predicted"/>
<comment type="caution">
    <text evidence="3">The sequence shown here is derived from an EMBL/GenBank/DDBJ whole genome shotgun (WGS) entry which is preliminary data.</text>
</comment>
<feature type="compositionally biased region" description="Pro residues" evidence="1">
    <location>
        <begin position="549"/>
        <end position="568"/>
    </location>
</feature>
<dbReference type="PANTHER" id="PTHR20992:SF9">
    <property type="entry name" value="AT15442P-RELATED"/>
    <property type="match status" value="1"/>
</dbReference>
<dbReference type="InterPro" id="IPR005240">
    <property type="entry name" value="DUF389"/>
</dbReference>
<keyword evidence="2" id="KW-1133">Transmembrane helix</keyword>
<organism evidence="3 4">
    <name type="scientific">Microbacterium marmarense</name>
    <dbReference type="NCBI Taxonomy" id="3122051"/>
    <lineage>
        <taxon>Bacteria</taxon>
        <taxon>Bacillati</taxon>
        <taxon>Actinomycetota</taxon>
        <taxon>Actinomycetes</taxon>
        <taxon>Micrococcales</taxon>
        <taxon>Microbacteriaceae</taxon>
        <taxon>Microbacterium</taxon>
    </lineage>
</organism>
<sequence length="568" mass="59353">MDVDDNINSANAGRNPRITVQLRKLVAAMSNSVALRGLAGLLAGAAVLLLPTVTTALVTFILIAFLAFSGITDLFYAVTGRRWFGRRLSRWLAVPRGLAATIIAALLGFLAYAGTTELTLTFAVSLVGIYVGIRGVMSLVSAFLNRRTKDPLPPAAGGSLAVILGVLAAFVPASLVSSVIVAAATASLVVGLILVSWSLRNNVRRSKLDPETASIPELVWDWIENSDIGRKERAVQAGTLYLEQPQRLTKMGTWWIMLVLSVAIATFAVLADSTAVIIGAMLVAPLMTPILGLAGALVNGWGRRAFESAALVVLGAVVSIALAYGLAAWAPVAIAYSTNSQIVSRVSPNIVDMLIALAAGAAGAFATVNARVASGIAGVAIAVALVPPLAVVGVCLYGARFEDAGGATLLFLTNFVAIVLAAATVFVLTGFARPYALRNRPRQLIKTMGPFVALAGIILLPLMLTSEGLLQSQTRERDAQNTVEDWLGDDTEFVISAVDVAGNDVDVTITGPGDPPSANDLYDAMQQDFVDPITLELTVVPVEITVIPTPTPTPTQTPTPTPTPTPTS</sequence>
<keyword evidence="2" id="KW-0472">Membrane</keyword>
<keyword evidence="2" id="KW-0812">Transmembrane</keyword>
<dbReference type="RefSeq" id="WP_337336946.1">
    <property type="nucleotide sequence ID" value="NZ_JBBDGL010000001.1"/>
</dbReference>
<keyword evidence="4" id="KW-1185">Reference proteome</keyword>
<dbReference type="Pfam" id="PF04087">
    <property type="entry name" value="DUF389"/>
    <property type="match status" value="1"/>
</dbReference>